<dbReference type="Pfam" id="PF07714">
    <property type="entry name" value="PK_Tyr_Ser-Thr"/>
    <property type="match status" value="1"/>
</dbReference>
<feature type="region of interest" description="Disordered" evidence="1">
    <location>
        <begin position="1"/>
        <end position="34"/>
    </location>
</feature>
<keyword evidence="4" id="KW-1185">Reference proteome</keyword>
<dbReference type="PROSITE" id="PS50011">
    <property type="entry name" value="PROTEIN_KINASE_DOM"/>
    <property type="match status" value="1"/>
</dbReference>
<dbReference type="InterPro" id="IPR001245">
    <property type="entry name" value="Ser-Thr/Tyr_kinase_cat_dom"/>
</dbReference>
<dbReference type="AlphaFoldDB" id="A0ABD3P1E2"/>
<dbReference type="SUPFAM" id="SSF56112">
    <property type="entry name" value="Protein kinase-like (PK-like)"/>
    <property type="match status" value="1"/>
</dbReference>
<dbReference type="PANTHER" id="PTHR44329">
    <property type="entry name" value="SERINE/THREONINE-PROTEIN KINASE TNNI3K-RELATED"/>
    <property type="match status" value="1"/>
</dbReference>
<feature type="compositionally biased region" description="Basic and acidic residues" evidence="1">
    <location>
        <begin position="314"/>
        <end position="333"/>
    </location>
</feature>
<gene>
    <name evidence="3" type="ORF">ACHAW5_004696</name>
</gene>
<feature type="region of interest" description="Disordered" evidence="1">
    <location>
        <begin position="311"/>
        <end position="333"/>
    </location>
</feature>
<sequence length="333" mass="38306">MALRRRRPDDDVDDVDDVDDIDDVDDNDDNDGGGGGGRFVYKTIKYVKDIDGSKVDEQRKDSLILERTTKSMFIPDLYGYCSLAVMMDFMPEGNMQEYIKGARLAGGSTLPPMDRLRLSIHIATSVADLHTIDDTPMPSVFHNDICCHQYLFQNGMFKLNDFNYATPIYVNKNTKEQCTRKSFGMKMWKARSLEEHRRAAGDASFTGTKPDKVDVWMMGNLIYYMLTDLYTFEKPKNLSWKDSSRELLAGRRSPLPSHIAESVDPSHVAMRKALDMCWTQDWEDRPSARSISDYLIGRLREITGEEDPDLRVVLPDRDPKMRNTESDYERYND</sequence>
<organism evidence="3 4">
    <name type="scientific">Stephanodiscus triporus</name>
    <dbReference type="NCBI Taxonomy" id="2934178"/>
    <lineage>
        <taxon>Eukaryota</taxon>
        <taxon>Sar</taxon>
        <taxon>Stramenopiles</taxon>
        <taxon>Ochrophyta</taxon>
        <taxon>Bacillariophyta</taxon>
        <taxon>Coscinodiscophyceae</taxon>
        <taxon>Thalassiosirophycidae</taxon>
        <taxon>Stephanodiscales</taxon>
        <taxon>Stephanodiscaceae</taxon>
        <taxon>Stephanodiscus</taxon>
    </lineage>
</organism>
<evidence type="ECO:0000313" key="3">
    <source>
        <dbReference type="EMBL" id="KAL3781960.1"/>
    </source>
</evidence>
<dbReference type="InterPro" id="IPR051681">
    <property type="entry name" value="Ser/Thr_Kinases-Pseudokinases"/>
</dbReference>
<dbReference type="Proteomes" id="UP001530315">
    <property type="component" value="Unassembled WGS sequence"/>
</dbReference>
<accession>A0ABD3P1E2</accession>
<comment type="caution">
    <text evidence="3">The sequence shown here is derived from an EMBL/GenBank/DDBJ whole genome shotgun (WGS) entry which is preliminary data.</text>
</comment>
<protein>
    <recommendedName>
        <fullName evidence="2">Protein kinase domain-containing protein</fullName>
    </recommendedName>
</protein>
<dbReference type="PANTHER" id="PTHR44329:SF214">
    <property type="entry name" value="PROTEIN KINASE DOMAIN-CONTAINING PROTEIN"/>
    <property type="match status" value="1"/>
</dbReference>
<name>A0ABD3P1E2_9STRA</name>
<evidence type="ECO:0000256" key="1">
    <source>
        <dbReference type="SAM" id="MobiDB-lite"/>
    </source>
</evidence>
<dbReference type="Gene3D" id="1.10.510.10">
    <property type="entry name" value="Transferase(Phosphotransferase) domain 1"/>
    <property type="match status" value="1"/>
</dbReference>
<dbReference type="InterPro" id="IPR011009">
    <property type="entry name" value="Kinase-like_dom_sf"/>
</dbReference>
<feature type="compositionally biased region" description="Acidic residues" evidence="1">
    <location>
        <begin position="10"/>
        <end position="31"/>
    </location>
</feature>
<dbReference type="EMBL" id="JALLAZ020001041">
    <property type="protein sequence ID" value="KAL3781960.1"/>
    <property type="molecule type" value="Genomic_DNA"/>
</dbReference>
<proteinExistence type="predicted"/>
<evidence type="ECO:0000313" key="4">
    <source>
        <dbReference type="Proteomes" id="UP001530315"/>
    </source>
</evidence>
<feature type="domain" description="Protein kinase" evidence="2">
    <location>
        <begin position="1"/>
        <end position="295"/>
    </location>
</feature>
<dbReference type="InterPro" id="IPR000719">
    <property type="entry name" value="Prot_kinase_dom"/>
</dbReference>
<reference evidence="3 4" key="1">
    <citation type="submission" date="2024-10" db="EMBL/GenBank/DDBJ databases">
        <title>Updated reference genomes for cyclostephanoid diatoms.</title>
        <authorList>
            <person name="Roberts W.R."/>
            <person name="Alverson A.J."/>
        </authorList>
    </citation>
    <scope>NUCLEOTIDE SEQUENCE [LARGE SCALE GENOMIC DNA]</scope>
    <source>
        <strain evidence="3 4">AJA276-08</strain>
    </source>
</reference>
<evidence type="ECO:0000259" key="2">
    <source>
        <dbReference type="PROSITE" id="PS50011"/>
    </source>
</evidence>